<dbReference type="Gene3D" id="1.25.40.10">
    <property type="entry name" value="Tetratricopeptide repeat domain"/>
    <property type="match status" value="2"/>
</dbReference>
<organism evidence="4 5">
    <name type="scientific">Stieleria magnilauensis</name>
    <dbReference type="NCBI Taxonomy" id="2527963"/>
    <lineage>
        <taxon>Bacteria</taxon>
        <taxon>Pseudomonadati</taxon>
        <taxon>Planctomycetota</taxon>
        <taxon>Planctomycetia</taxon>
        <taxon>Pirellulales</taxon>
        <taxon>Pirellulaceae</taxon>
        <taxon>Stieleria</taxon>
    </lineage>
</organism>
<feature type="repeat" description="TPR" evidence="3">
    <location>
        <begin position="72"/>
        <end position="105"/>
    </location>
</feature>
<evidence type="ECO:0000256" key="1">
    <source>
        <dbReference type="ARBA" id="ARBA00022737"/>
    </source>
</evidence>
<accession>A0ABX5XXJ5</accession>
<dbReference type="InterPro" id="IPR011990">
    <property type="entry name" value="TPR-like_helical_dom_sf"/>
</dbReference>
<dbReference type="PANTHER" id="PTHR44943">
    <property type="entry name" value="CELLULOSE SYNTHASE OPERON PROTEIN C"/>
    <property type="match status" value="1"/>
</dbReference>
<dbReference type="EMBL" id="CP036432">
    <property type="protein sequence ID" value="QDV86744.1"/>
    <property type="molecule type" value="Genomic_DNA"/>
</dbReference>
<feature type="repeat" description="TPR" evidence="3">
    <location>
        <begin position="38"/>
        <end position="71"/>
    </location>
</feature>
<dbReference type="InterPro" id="IPR051685">
    <property type="entry name" value="Ycf3/AcsC/BcsC/TPR_MFPF"/>
</dbReference>
<dbReference type="Pfam" id="PF13489">
    <property type="entry name" value="Methyltransf_23"/>
    <property type="match status" value="1"/>
</dbReference>
<dbReference type="Proteomes" id="UP000318081">
    <property type="component" value="Chromosome"/>
</dbReference>
<evidence type="ECO:0000256" key="3">
    <source>
        <dbReference type="PROSITE-ProRule" id="PRU00339"/>
    </source>
</evidence>
<dbReference type="SUPFAM" id="SSF53335">
    <property type="entry name" value="S-adenosyl-L-methionine-dependent methyltransferases"/>
    <property type="match status" value="1"/>
</dbReference>
<protein>
    <submittedName>
        <fullName evidence="4">Biotin biosynthesis protein BioC</fullName>
    </submittedName>
</protein>
<dbReference type="PANTHER" id="PTHR44943:SF4">
    <property type="entry name" value="TPR REPEAT-CONTAINING PROTEIN MJ0798"/>
    <property type="match status" value="1"/>
</dbReference>
<dbReference type="CDD" id="cd02440">
    <property type="entry name" value="AdoMet_MTases"/>
    <property type="match status" value="1"/>
</dbReference>
<dbReference type="SUPFAM" id="SSF48452">
    <property type="entry name" value="TPR-like"/>
    <property type="match status" value="1"/>
</dbReference>
<dbReference type="InterPro" id="IPR029063">
    <property type="entry name" value="SAM-dependent_MTases_sf"/>
</dbReference>
<keyword evidence="5" id="KW-1185">Reference proteome</keyword>
<reference evidence="4 5" key="1">
    <citation type="submission" date="2019-02" db="EMBL/GenBank/DDBJ databases">
        <title>Deep-cultivation of Planctomycetes and their phenomic and genomic characterization uncovers novel biology.</title>
        <authorList>
            <person name="Wiegand S."/>
            <person name="Jogler M."/>
            <person name="Boedeker C."/>
            <person name="Pinto D."/>
            <person name="Vollmers J."/>
            <person name="Rivas-Marin E."/>
            <person name="Kohn T."/>
            <person name="Peeters S.H."/>
            <person name="Heuer A."/>
            <person name="Rast P."/>
            <person name="Oberbeckmann S."/>
            <person name="Bunk B."/>
            <person name="Jeske O."/>
            <person name="Meyerdierks A."/>
            <person name="Storesund J.E."/>
            <person name="Kallscheuer N."/>
            <person name="Luecker S."/>
            <person name="Lage O.M."/>
            <person name="Pohl T."/>
            <person name="Merkel B.J."/>
            <person name="Hornburger P."/>
            <person name="Mueller R.-W."/>
            <person name="Bruemmer F."/>
            <person name="Labrenz M."/>
            <person name="Spormann A.M."/>
            <person name="Op den Camp H."/>
            <person name="Overmann J."/>
            <person name="Amann R."/>
            <person name="Jetten M.S.M."/>
            <person name="Mascher T."/>
            <person name="Medema M.H."/>
            <person name="Devos D.P."/>
            <person name="Kaster A.-K."/>
            <person name="Ovreas L."/>
            <person name="Rohde M."/>
            <person name="Galperin M.Y."/>
            <person name="Jogler C."/>
        </authorList>
    </citation>
    <scope>NUCLEOTIDE SEQUENCE [LARGE SCALE GENOMIC DNA]</scope>
    <source>
        <strain evidence="4 5">TBK1r</strain>
    </source>
</reference>
<dbReference type="Gene3D" id="3.40.50.150">
    <property type="entry name" value="Vaccinia Virus protein VP39"/>
    <property type="match status" value="1"/>
</dbReference>
<dbReference type="SMART" id="SM00028">
    <property type="entry name" value="TPR"/>
    <property type="match status" value="6"/>
</dbReference>
<feature type="repeat" description="TPR" evidence="3">
    <location>
        <begin position="140"/>
        <end position="173"/>
    </location>
</feature>
<dbReference type="InterPro" id="IPR019734">
    <property type="entry name" value="TPR_rpt"/>
</dbReference>
<dbReference type="Pfam" id="PF14559">
    <property type="entry name" value="TPR_19"/>
    <property type="match status" value="1"/>
</dbReference>
<keyword evidence="2 3" id="KW-0802">TPR repeat</keyword>
<evidence type="ECO:0000256" key="2">
    <source>
        <dbReference type="ARBA" id="ARBA00022803"/>
    </source>
</evidence>
<evidence type="ECO:0000313" key="5">
    <source>
        <dbReference type="Proteomes" id="UP000318081"/>
    </source>
</evidence>
<dbReference type="Pfam" id="PF13432">
    <property type="entry name" value="TPR_16"/>
    <property type="match status" value="1"/>
</dbReference>
<dbReference type="Pfam" id="PF13414">
    <property type="entry name" value="TPR_11"/>
    <property type="match status" value="1"/>
</dbReference>
<sequence>MATSEPSLASAIESLGQGDFTEAESICNRLRATDPENAKVWHLSGIVYAQQNELAEATECFQKAIQLRDDVAIYHYNLGLACQNLMDRDGALQAYRAAVAIQPEFLEAQNNLGNCLIDLGETTAAVDHFRELGNEFPDESIVHYNLANVLQDAGEYNDSIDEFRRAIELDPDFASARENLGRALSDVTRYDEALEVWRAWLEHDPDNAVARHMVASITGEGAPERCDDDYVRETFDENFAKSYEKQLQRIQYRVPELVAQAIQSIGIDGRELDVLDAGCGTGLCAEALRPLARHLVGVDLSDDMLQEAKKRNTYDELYERELTQFLMSGAGPFDLIVCGDTLCYFGALDDVLSGFYKCLKPNGKLVVTVERIDPEEETSEQVFELQPHGRYRHREIYIRDTLSQAGFDAINIDIDTLRLERGRDVVGMVVSATRPSME</sequence>
<feature type="repeat" description="TPR" evidence="3">
    <location>
        <begin position="174"/>
        <end position="207"/>
    </location>
</feature>
<evidence type="ECO:0000313" key="4">
    <source>
        <dbReference type="EMBL" id="QDV86744.1"/>
    </source>
</evidence>
<dbReference type="RefSeq" id="WP_419580460.1">
    <property type="nucleotide sequence ID" value="NZ_CP036432.1"/>
</dbReference>
<gene>
    <name evidence="4" type="ORF">TBK1r_57640</name>
</gene>
<dbReference type="PROSITE" id="PS50005">
    <property type="entry name" value="TPR"/>
    <property type="match status" value="4"/>
</dbReference>
<dbReference type="PROSITE" id="PS50293">
    <property type="entry name" value="TPR_REGION"/>
    <property type="match status" value="1"/>
</dbReference>
<name>A0ABX5XXJ5_9BACT</name>
<keyword evidence="1" id="KW-0677">Repeat</keyword>
<proteinExistence type="predicted"/>